<protein>
    <submittedName>
        <fullName evidence="1">Uncharacterized protein</fullName>
    </submittedName>
</protein>
<name>A0A511X510_9BACI</name>
<organism evidence="1 2">
    <name type="scientific">Halolactibacillus alkaliphilus</name>
    <dbReference type="NCBI Taxonomy" id="442899"/>
    <lineage>
        <taxon>Bacteria</taxon>
        <taxon>Bacillati</taxon>
        <taxon>Bacillota</taxon>
        <taxon>Bacilli</taxon>
        <taxon>Bacillales</taxon>
        <taxon>Bacillaceae</taxon>
        <taxon>Halolactibacillus</taxon>
    </lineage>
</organism>
<dbReference type="EMBL" id="BJYE01000060">
    <property type="protein sequence ID" value="GEN58039.1"/>
    <property type="molecule type" value="Genomic_DNA"/>
</dbReference>
<dbReference type="Proteomes" id="UP000321400">
    <property type="component" value="Unassembled WGS sequence"/>
</dbReference>
<keyword evidence="2" id="KW-1185">Reference proteome</keyword>
<dbReference type="STRING" id="442899.SAMN05720591_1515"/>
<proteinExistence type="predicted"/>
<dbReference type="OrthoDB" id="1795028at2"/>
<sequence length="211" mass="24056">MDKSTFTGTIISIQPRIRLTRSFDEASHTYLGYAITLEGELDNTNATFSIGIGKAAHAKHEFKVNDVISGECVSVPDPDMEPVEYYKVSKLKLISPGTTGSTSSPWELVPPELEVYRERGHRRLAARTYDSKCSSCMWGARMPVEIIVDNWKPRGRRKYRFETFCYGPLNCKLYKAGPNRKVEGRNGMVYVEEDLVCQHKTVQLFKERYSD</sequence>
<gene>
    <name evidence="1" type="ORF">HAL01_25030</name>
</gene>
<reference evidence="1 2" key="1">
    <citation type="submission" date="2019-07" db="EMBL/GenBank/DDBJ databases">
        <title>Whole genome shotgun sequence of Halolactibacillus alkaliphilus NBRC 103919.</title>
        <authorList>
            <person name="Hosoyama A."/>
            <person name="Uohara A."/>
            <person name="Ohji S."/>
            <person name="Ichikawa N."/>
        </authorList>
    </citation>
    <scope>NUCLEOTIDE SEQUENCE [LARGE SCALE GENOMIC DNA]</scope>
    <source>
        <strain evidence="1 2">NBRC 103919</strain>
    </source>
</reference>
<dbReference type="AlphaFoldDB" id="A0A511X510"/>
<dbReference type="RefSeq" id="WP_089803644.1">
    <property type="nucleotide sequence ID" value="NZ_BJYE01000060.1"/>
</dbReference>
<evidence type="ECO:0000313" key="1">
    <source>
        <dbReference type="EMBL" id="GEN58039.1"/>
    </source>
</evidence>
<accession>A0A511X510</accession>
<comment type="caution">
    <text evidence="1">The sequence shown here is derived from an EMBL/GenBank/DDBJ whole genome shotgun (WGS) entry which is preliminary data.</text>
</comment>
<evidence type="ECO:0000313" key="2">
    <source>
        <dbReference type="Proteomes" id="UP000321400"/>
    </source>
</evidence>